<name>A0A6J5MVL9_9CAUD</name>
<sequence>MDIQELKNYFESNGGMQVAKNNPNWQILFDTYRKQTGNKLIVGCGSCYAKAWRWLQKQ</sequence>
<dbReference type="EMBL" id="LR796568">
    <property type="protein sequence ID" value="CAB4151285.1"/>
    <property type="molecule type" value="Genomic_DNA"/>
</dbReference>
<accession>A0A6J5MVL9</accession>
<proteinExistence type="predicted"/>
<protein>
    <submittedName>
        <fullName evidence="1">Uncharacterized protein</fullName>
    </submittedName>
</protein>
<reference evidence="1" key="1">
    <citation type="submission" date="2020-04" db="EMBL/GenBank/DDBJ databases">
        <authorList>
            <person name="Chiriac C."/>
            <person name="Salcher M."/>
            <person name="Ghai R."/>
            <person name="Kavagutti S V."/>
        </authorList>
    </citation>
    <scope>NUCLEOTIDE SEQUENCE</scope>
</reference>
<evidence type="ECO:0000313" key="1">
    <source>
        <dbReference type="EMBL" id="CAB4151285.1"/>
    </source>
</evidence>
<gene>
    <name evidence="1" type="ORF">UFOVP595_8</name>
</gene>
<organism evidence="1">
    <name type="scientific">uncultured Caudovirales phage</name>
    <dbReference type="NCBI Taxonomy" id="2100421"/>
    <lineage>
        <taxon>Viruses</taxon>
        <taxon>Duplodnaviria</taxon>
        <taxon>Heunggongvirae</taxon>
        <taxon>Uroviricota</taxon>
        <taxon>Caudoviricetes</taxon>
        <taxon>Peduoviridae</taxon>
        <taxon>Maltschvirus</taxon>
        <taxon>Maltschvirus maltsch</taxon>
    </lineage>
</organism>